<sequence>MLSAPPAISTVLAATTTGLEDFIRRLGGDAEGVLERAGLGCGQAARPNSPIRLDRYCLAMDHAAVATGNDNFGLWFGQQFAPQSLGLWGYLGCASSDLGTALANMAAAFPLHQANSLFALKRQDGLAVLRYAVCDPRITRRRHDAELSLGMFRNLLRVALGPRWAPLEVHFAHPRPEGWMEHREAFGAETLFEQHHNALVFDASLLATPMPQGDAMLLNVVRHSLEQLRAQGPVPPATLGERAKLVVETLLPDGYPRLEEVARALDQPSWTFQRRLAQEATTFKDLVEAVRMEAAPRHLAAGQLTVSEVAFRLGYSEISAFSRAFSRWYGMPPRQWRRQAG</sequence>
<feature type="domain" description="HTH araC/xylS-type" evidence="4">
    <location>
        <begin position="241"/>
        <end position="339"/>
    </location>
</feature>
<evidence type="ECO:0000313" key="5">
    <source>
        <dbReference type="EMBL" id="MBB5696494.1"/>
    </source>
</evidence>
<evidence type="ECO:0000256" key="3">
    <source>
        <dbReference type="ARBA" id="ARBA00023163"/>
    </source>
</evidence>
<evidence type="ECO:0000256" key="2">
    <source>
        <dbReference type="ARBA" id="ARBA00023125"/>
    </source>
</evidence>
<dbReference type="PRINTS" id="PR00032">
    <property type="entry name" value="HTHARAC"/>
</dbReference>
<dbReference type="PANTHER" id="PTHR47894">
    <property type="entry name" value="HTH-TYPE TRANSCRIPTIONAL REGULATOR GADX"/>
    <property type="match status" value="1"/>
</dbReference>
<dbReference type="Pfam" id="PF12833">
    <property type="entry name" value="HTH_18"/>
    <property type="match status" value="1"/>
</dbReference>
<dbReference type="RefSeq" id="WP_184521902.1">
    <property type="nucleotide sequence ID" value="NZ_JACIJD010000047.1"/>
</dbReference>
<keyword evidence="1" id="KW-0805">Transcription regulation</keyword>
<evidence type="ECO:0000256" key="1">
    <source>
        <dbReference type="ARBA" id="ARBA00023015"/>
    </source>
</evidence>
<dbReference type="Gene3D" id="1.10.10.60">
    <property type="entry name" value="Homeodomain-like"/>
    <property type="match status" value="1"/>
</dbReference>
<dbReference type="PANTHER" id="PTHR47894:SF4">
    <property type="entry name" value="HTH-TYPE TRANSCRIPTIONAL REGULATOR GADX"/>
    <property type="match status" value="1"/>
</dbReference>
<evidence type="ECO:0000313" key="6">
    <source>
        <dbReference type="Proteomes" id="UP000580654"/>
    </source>
</evidence>
<reference evidence="5 6" key="1">
    <citation type="submission" date="2020-08" db="EMBL/GenBank/DDBJ databases">
        <title>Genomic Encyclopedia of Type Strains, Phase IV (KMG-IV): sequencing the most valuable type-strain genomes for metagenomic binning, comparative biology and taxonomic classification.</title>
        <authorList>
            <person name="Goeker M."/>
        </authorList>
    </citation>
    <scope>NUCLEOTIDE SEQUENCE [LARGE SCALE GENOMIC DNA]</scope>
    <source>
        <strain evidence="5 6">DSM 25622</strain>
    </source>
</reference>
<dbReference type="SUPFAM" id="SSF46689">
    <property type="entry name" value="Homeodomain-like"/>
    <property type="match status" value="1"/>
</dbReference>
<gene>
    <name evidence="5" type="ORF">FHS87_004565</name>
</gene>
<dbReference type="InterPro" id="IPR032687">
    <property type="entry name" value="AraC-type_N"/>
</dbReference>
<dbReference type="GO" id="GO:0005829">
    <property type="term" value="C:cytosol"/>
    <property type="evidence" value="ECO:0007669"/>
    <property type="project" value="TreeGrafter"/>
</dbReference>
<dbReference type="InterPro" id="IPR009057">
    <property type="entry name" value="Homeodomain-like_sf"/>
</dbReference>
<dbReference type="Proteomes" id="UP000580654">
    <property type="component" value="Unassembled WGS sequence"/>
</dbReference>
<dbReference type="EMBL" id="JACIJD010000047">
    <property type="protein sequence ID" value="MBB5696494.1"/>
    <property type="molecule type" value="Genomic_DNA"/>
</dbReference>
<dbReference type="InterPro" id="IPR018060">
    <property type="entry name" value="HTH_AraC"/>
</dbReference>
<keyword evidence="2 5" id="KW-0238">DNA-binding</keyword>
<protein>
    <submittedName>
        <fullName evidence="5">AraC-like DNA-binding protein</fullName>
    </submittedName>
</protein>
<dbReference type="Pfam" id="PF12625">
    <property type="entry name" value="Arabinose_bd"/>
    <property type="match status" value="1"/>
</dbReference>
<dbReference type="PROSITE" id="PS01124">
    <property type="entry name" value="HTH_ARAC_FAMILY_2"/>
    <property type="match status" value="1"/>
</dbReference>
<dbReference type="InterPro" id="IPR020449">
    <property type="entry name" value="Tscrpt_reg_AraC-type_HTH"/>
</dbReference>
<name>A0A840YNF1_9PROT</name>
<dbReference type="AlphaFoldDB" id="A0A840YNF1"/>
<evidence type="ECO:0000259" key="4">
    <source>
        <dbReference type="PROSITE" id="PS01124"/>
    </source>
</evidence>
<keyword evidence="3" id="KW-0804">Transcription</keyword>
<dbReference type="GO" id="GO:0003700">
    <property type="term" value="F:DNA-binding transcription factor activity"/>
    <property type="evidence" value="ECO:0007669"/>
    <property type="project" value="InterPro"/>
</dbReference>
<dbReference type="GO" id="GO:0000976">
    <property type="term" value="F:transcription cis-regulatory region binding"/>
    <property type="evidence" value="ECO:0007669"/>
    <property type="project" value="TreeGrafter"/>
</dbReference>
<accession>A0A840YNF1</accession>
<organism evidence="5 6">
    <name type="scientific">Muricoccus pecuniae</name>
    <dbReference type="NCBI Taxonomy" id="693023"/>
    <lineage>
        <taxon>Bacteria</taxon>
        <taxon>Pseudomonadati</taxon>
        <taxon>Pseudomonadota</taxon>
        <taxon>Alphaproteobacteria</taxon>
        <taxon>Acetobacterales</taxon>
        <taxon>Roseomonadaceae</taxon>
        <taxon>Muricoccus</taxon>
    </lineage>
</organism>
<dbReference type="SMART" id="SM00342">
    <property type="entry name" value="HTH_ARAC"/>
    <property type="match status" value="1"/>
</dbReference>
<keyword evidence="6" id="KW-1185">Reference proteome</keyword>
<comment type="caution">
    <text evidence="5">The sequence shown here is derived from an EMBL/GenBank/DDBJ whole genome shotgun (WGS) entry which is preliminary data.</text>
</comment>
<proteinExistence type="predicted"/>